<evidence type="ECO:0000313" key="5">
    <source>
        <dbReference type="Proteomes" id="UP001210211"/>
    </source>
</evidence>
<evidence type="ECO:0000259" key="3">
    <source>
        <dbReference type="Pfam" id="PF14372"/>
    </source>
</evidence>
<protein>
    <recommendedName>
        <fullName evidence="6">HAT C-terminal dimerisation domain-containing protein</fullName>
    </recommendedName>
</protein>
<dbReference type="Proteomes" id="UP001210211">
    <property type="component" value="Unassembled WGS sequence"/>
</dbReference>
<evidence type="ECO:0008006" key="6">
    <source>
        <dbReference type="Google" id="ProtNLM"/>
    </source>
</evidence>
<evidence type="ECO:0000259" key="2">
    <source>
        <dbReference type="Pfam" id="PF05699"/>
    </source>
</evidence>
<evidence type="ECO:0000313" key="4">
    <source>
        <dbReference type="EMBL" id="KAJ3699510.1"/>
    </source>
</evidence>
<dbReference type="PANTHER" id="PTHR23272:SF187">
    <property type="entry name" value="AC9 TRANSPOSASE-RELATED"/>
    <property type="match status" value="1"/>
</dbReference>
<feature type="domain" description="HAT C-terminal dimerisation" evidence="2">
    <location>
        <begin position="296"/>
        <end position="380"/>
    </location>
</feature>
<gene>
    <name evidence="4" type="ORF">LUZ61_003215</name>
</gene>
<reference evidence="4 5" key="1">
    <citation type="journal article" date="2022" name="Cell">
        <title>Repeat-based holocentromeres influence genome architecture and karyotype evolution.</title>
        <authorList>
            <person name="Hofstatter P.G."/>
            <person name="Thangavel G."/>
            <person name="Lux T."/>
            <person name="Neumann P."/>
            <person name="Vondrak T."/>
            <person name="Novak P."/>
            <person name="Zhang M."/>
            <person name="Costa L."/>
            <person name="Castellani M."/>
            <person name="Scott A."/>
            <person name="Toegelov H."/>
            <person name="Fuchs J."/>
            <person name="Mata-Sucre Y."/>
            <person name="Dias Y."/>
            <person name="Vanzela A.L.L."/>
            <person name="Huettel B."/>
            <person name="Almeida C.C.S."/>
            <person name="Simkova H."/>
            <person name="Souza G."/>
            <person name="Pedrosa-Harand A."/>
            <person name="Macas J."/>
            <person name="Mayer K.F.X."/>
            <person name="Houben A."/>
            <person name="Marques A."/>
        </authorList>
    </citation>
    <scope>NUCLEOTIDE SEQUENCE [LARGE SCALE GENOMIC DNA]</scope>
    <source>
        <strain evidence="4">RhyTen1mFocal</strain>
    </source>
</reference>
<dbReference type="Pfam" id="PF05699">
    <property type="entry name" value="Dimer_Tnp_hAT"/>
    <property type="match status" value="1"/>
</dbReference>
<dbReference type="Pfam" id="PF14372">
    <property type="entry name" value="hAT-like_RNase-H"/>
    <property type="match status" value="1"/>
</dbReference>
<dbReference type="GO" id="GO:0046983">
    <property type="term" value="F:protein dimerization activity"/>
    <property type="evidence" value="ECO:0007669"/>
    <property type="project" value="InterPro"/>
</dbReference>
<dbReference type="PANTHER" id="PTHR23272">
    <property type="entry name" value="BED FINGER-RELATED"/>
    <property type="match status" value="1"/>
</dbReference>
<feature type="domain" description="hAT-like transposase RNase-H fold" evidence="3">
    <location>
        <begin position="193"/>
        <end position="257"/>
    </location>
</feature>
<evidence type="ECO:0000256" key="1">
    <source>
        <dbReference type="SAM" id="MobiDB-lite"/>
    </source>
</evidence>
<dbReference type="AlphaFoldDB" id="A0AAD5ZKI9"/>
<dbReference type="EMBL" id="JAMRDG010000001">
    <property type="protein sequence ID" value="KAJ3699510.1"/>
    <property type="molecule type" value="Genomic_DNA"/>
</dbReference>
<dbReference type="SUPFAM" id="SSF53098">
    <property type="entry name" value="Ribonuclease H-like"/>
    <property type="match status" value="1"/>
</dbReference>
<accession>A0AAD5ZKI9</accession>
<feature type="compositionally biased region" description="Acidic residues" evidence="1">
    <location>
        <begin position="9"/>
        <end position="23"/>
    </location>
</feature>
<name>A0AAD5ZKI9_9POAL</name>
<organism evidence="4 5">
    <name type="scientific">Rhynchospora tenuis</name>
    <dbReference type="NCBI Taxonomy" id="198213"/>
    <lineage>
        <taxon>Eukaryota</taxon>
        <taxon>Viridiplantae</taxon>
        <taxon>Streptophyta</taxon>
        <taxon>Embryophyta</taxon>
        <taxon>Tracheophyta</taxon>
        <taxon>Spermatophyta</taxon>
        <taxon>Magnoliopsida</taxon>
        <taxon>Liliopsida</taxon>
        <taxon>Poales</taxon>
        <taxon>Cyperaceae</taxon>
        <taxon>Cyperoideae</taxon>
        <taxon>Rhynchosporeae</taxon>
        <taxon>Rhynchospora</taxon>
    </lineage>
</organism>
<dbReference type="InterPro" id="IPR025525">
    <property type="entry name" value="hAT-like_transposase_RNase-H"/>
</dbReference>
<feature type="region of interest" description="Disordered" evidence="1">
    <location>
        <begin position="1"/>
        <end position="26"/>
    </location>
</feature>
<proteinExistence type="predicted"/>
<comment type="caution">
    <text evidence="4">The sequence shown here is derived from an EMBL/GenBank/DDBJ whole genome shotgun (WGS) entry which is preliminary data.</text>
</comment>
<dbReference type="InterPro" id="IPR012337">
    <property type="entry name" value="RNaseH-like_sf"/>
</dbReference>
<dbReference type="InterPro" id="IPR008906">
    <property type="entry name" value="HATC_C_dom"/>
</dbReference>
<sequence length="410" mass="45719">MADPSTDVSEPDLVYEAEDEEQLDPNYTPDQIERIQNDARNADSAANVETQDPPVAYKKKRKLREKFESRDKRAFSLVLGNASSNDACIRELMNGPMIGNLPVDGQVFHQRCGCHILNLVVQDGLSVVDGEISKAKIPFKKPAWNVATRWNSTYLMLELALHLKPAIDKYGTLDKNYKAPMKLVDKDWEEVGINGLIKNMEKSPYSFIVLMASKMLPKWERYWTSANTLLAIACVMDPRCKLTVVEYNFKLIYPENHEWSQASGSGASSSATVNDIRAGLKTLLAEKNTAEPVKSELEQYLTEPLDGTSLEVSFDILAWWKLKVTIYPVLARLTRDILAVPASTVASKSTFSTSGRTLSAMRNSLNNESIQALICAQDWLRCKVTEKGGEVGDTLWGNAQETLDDKICGS</sequence>
<keyword evidence="5" id="KW-1185">Reference proteome</keyword>
<dbReference type="GO" id="GO:0003677">
    <property type="term" value="F:DNA binding"/>
    <property type="evidence" value="ECO:0007669"/>
    <property type="project" value="InterPro"/>
</dbReference>